<protein>
    <recommendedName>
        <fullName evidence="5">LPP20 lipoprotein</fullName>
    </recommendedName>
</protein>
<dbReference type="EMBL" id="FNHB01000008">
    <property type="protein sequence ID" value="SDM86900.1"/>
    <property type="molecule type" value="Genomic_DNA"/>
</dbReference>
<sequence length="311" mass="33006">MQKKQFVLTGLLTFMIMLFPLLTGAATVNITVNETSPAVDTFGVSPATGSGAYIDWSQKVIIAKGIGAPAEGSKSPVLRKGQALTAAKVVAQRNLLEAIQGANVLSTTIIHNNQLIKDEIITSVQGVIKGAIEIDRKDLGGDIWEVTLAIPMYPNVSQAVIGTITEHTPRQPLPVPSSDAVRPAAPGETASGSSPADYTGLVVETAGLPLNRTFSPVIYDDTGRAIYGHMNIDPQFAISYGMVDYAATAEDIYQVDAGLSRAGKKPLIIKAWGLRDNDNNLIISKADADRLLAANTQSGDFLSKCNVVFKQ</sequence>
<keyword evidence="4" id="KW-1185">Reference proteome</keyword>
<feature type="signal peptide" evidence="2">
    <location>
        <begin position="1"/>
        <end position="25"/>
    </location>
</feature>
<proteinExistence type="predicted"/>
<dbReference type="STRING" id="146817.SAMN04488502_10860"/>
<dbReference type="AlphaFoldDB" id="A0A1G9WR16"/>
<name>A0A1G9WR16_9FIRM</name>
<evidence type="ECO:0000256" key="1">
    <source>
        <dbReference type="SAM" id="MobiDB-lite"/>
    </source>
</evidence>
<evidence type="ECO:0008006" key="5">
    <source>
        <dbReference type="Google" id="ProtNLM"/>
    </source>
</evidence>
<evidence type="ECO:0000256" key="2">
    <source>
        <dbReference type="SAM" id="SignalP"/>
    </source>
</evidence>
<evidence type="ECO:0000313" key="3">
    <source>
        <dbReference type="EMBL" id="SDM86900.1"/>
    </source>
</evidence>
<keyword evidence="2" id="KW-0732">Signal</keyword>
<organism evidence="3 4">
    <name type="scientific">Dendrosporobacter quercicolus</name>
    <dbReference type="NCBI Taxonomy" id="146817"/>
    <lineage>
        <taxon>Bacteria</taxon>
        <taxon>Bacillati</taxon>
        <taxon>Bacillota</taxon>
        <taxon>Negativicutes</taxon>
        <taxon>Selenomonadales</taxon>
        <taxon>Sporomusaceae</taxon>
        <taxon>Dendrosporobacter</taxon>
    </lineage>
</organism>
<dbReference type="Proteomes" id="UP000214880">
    <property type="component" value="Unassembled WGS sequence"/>
</dbReference>
<evidence type="ECO:0000313" key="4">
    <source>
        <dbReference type="Proteomes" id="UP000214880"/>
    </source>
</evidence>
<gene>
    <name evidence="3" type="ORF">SAMN04488502_10860</name>
</gene>
<feature type="chain" id="PRO_5011661417" description="LPP20 lipoprotein" evidence="2">
    <location>
        <begin position="26"/>
        <end position="311"/>
    </location>
</feature>
<reference evidence="3 4" key="1">
    <citation type="submission" date="2016-10" db="EMBL/GenBank/DDBJ databases">
        <authorList>
            <person name="de Groot N.N."/>
        </authorList>
    </citation>
    <scope>NUCLEOTIDE SEQUENCE [LARGE SCALE GENOMIC DNA]</scope>
    <source>
        <strain evidence="3 4">DSM 1736</strain>
    </source>
</reference>
<accession>A0A1G9WR16</accession>
<feature type="region of interest" description="Disordered" evidence="1">
    <location>
        <begin position="168"/>
        <end position="196"/>
    </location>
</feature>